<dbReference type="EMBL" id="MN739852">
    <property type="protein sequence ID" value="QHT74567.1"/>
    <property type="molecule type" value="Genomic_DNA"/>
</dbReference>
<name>A0A6C0H2D0_9ZZZZ</name>
<organism evidence="1">
    <name type="scientific">viral metagenome</name>
    <dbReference type="NCBI Taxonomy" id="1070528"/>
    <lineage>
        <taxon>unclassified sequences</taxon>
        <taxon>metagenomes</taxon>
        <taxon>organismal metagenomes</taxon>
    </lineage>
</organism>
<dbReference type="AlphaFoldDB" id="A0A6C0H2D0"/>
<reference evidence="1" key="1">
    <citation type="journal article" date="2020" name="Nature">
        <title>Giant virus diversity and host interactions through global metagenomics.</title>
        <authorList>
            <person name="Schulz F."/>
            <person name="Roux S."/>
            <person name="Paez-Espino D."/>
            <person name="Jungbluth S."/>
            <person name="Walsh D.A."/>
            <person name="Denef V.J."/>
            <person name="McMahon K.D."/>
            <person name="Konstantinidis K.T."/>
            <person name="Eloe-Fadrosh E.A."/>
            <person name="Kyrpides N.C."/>
            <person name="Woyke T."/>
        </authorList>
    </citation>
    <scope>NUCLEOTIDE SEQUENCE</scope>
    <source>
        <strain evidence="1">GVMAG-M-3300023179-59</strain>
    </source>
</reference>
<protein>
    <submittedName>
        <fullName evidence="1">Uncharacterized protein</fullName>
    </submittedName>
</protein>
<accession>A0A6C0H2D0</accession>
<evidence type="ECO:0000313" key="1">
    <source>
        <dbReference type="EMBL" id="QHT74567.1"/>
    </source>
</evidence>
<proteinExistence type="predicted"/>
<sequence length="241" mass="28497">MLSNFDFALFCVLFIEYVLFRISYRKSLTNVKNKDDEADIAEYALETMMLQIDDFNLRIQRIEENLRKDITDTIRENKEEIKRDTELRIYNAVGLIEESLSQDIRDTESVLNEKIQCIEKNLQDMNCDIDNTVNHLRTFVKDSFDETTEEITTMQKNINILYKETESHDVQILDTITDTINLVFESKHYPKSTERMGTMMSQRREITELQAGIREVTADLANIWRIIQIPKHMMHLRPNCT</sequence>